<dbReference type="EMBL" id="JAAAPO010000003">
    <property type="protein sequence ID" value="NBC36772.1"/>
    <property type="molecule type" value="Genomic_DNA"/>
</dbReference>
<evidence type="ECO:0000256" key="2">
    <source>
        <dbReference type="RuleBase" id="RU362044"/>
    </source>
</evidence>
<keyword evidence="2" id="KW-1133">Transmembrane helix</keyword>
<dbReference type="RefSeq" id="WP_161718154.1">
    <property type="nucleotide sequence ID" value="NZ_JAAAPO010000003.1"/>
</dbReference>
<feature type="transmembrane region" description="Helical" evidence="2">
    <location>
        <begin position="315"/>
        <end position="338"/>
    </location>
</feature>
<keyword evidence="2" id="KW-0997">Cell inner membrane</keyword>
<feature type="transmembrane region" description="Helical" evidence="2">
    <location>
        <begin position="125"/>
        <end position="146"/>
    </location>
</feature>
<protein>
    <submittedName>
        <fullName evidence="3">MlaE family lipid ABC transporter permease subunit</fullName>
    </submittedName>
</protein>
<keyword evidence="2" id="KW-0472">Membrane</keyword>
<sequence length="379" mass="39669">MTEGVPSQTCAFTVEYPADGAQPASVRAVLAGPWLVGTVSAVDADVRAAASDVRAIDASRVHEIDTVGAWVIARLMAESGAVLIGASDKAQRLIAAVQDARPQDEPPAPAKPLAARMVARVGENVIGAGAGVLAILSFLGALLSALGGTIAHPRRLRGRALIRQIELVGIDSLGIIALMSFLVGIVIAQQGAVQLQQFGAEIYTVNLTGRLAFRELGVLMTAIMVAGRSGSAFAAQIGTMKLTEEVDAMRTIGVSPTEALILPRVLAAVLMMPLLGFYSSIIAIVGGAVISAVTLDIPFWNFIARVQEVVPLRDLWVGVVKGPVFGLIIAMTGCYQGMMVSGNSEEVGHRTTNAVVQAIFVVIVLDAFFAVFFSEIGWI</sequence>
<comment type="function">
    <text evidence="1">Could be part of an ABC transporter complex.</text>
</comment>
<evidence type="ECO:0000313" key="3">
    <source>
        <dbReference type="EMBL" id="NBC36772.1"/>
    </source>
</evidence>
<dbReference type="PANTHER" id="PTHR30188">
    <property type="entry name" value="ABC TRANSPORTER PERMEASE PROTEIN-RELATED"/>
    <property type="match status" value="1"/>
</dbReference>
<evidence type="ECO:0000256" key="1">
    <source>
        <dbReference type="ARBA" id="ARBA00003787"/>
    </source>
</evidence>
<feature type="transmembrane region" description="Helical" evidence="2">
    <location>
        <begin position="167"/>
        <end position="188"/>
    </location>
</feature>
<name>A0ABW9XE38_9SPHN</name>
<comment type="caution">
    <text evidence="3">The sequence shown here is derived from an EMBL/GenBank/DDBJ whole genome shotgun (WGS) entry which is preliminary data.</text>
</comment>
<comment type="similarity">
    <text evidence="2">Belongs to the MlaE permease family.</text>
</comment>
<dbReference type="Proteomes" id="UP000753724">
    <property type="component" value="Unassembled WGS sequence"/>
</dbReference>
<feature type="transmembrane region" description="Helical" evidence="2">
    <location>
        <begin position="358"/>
        <end position="378"/>
    </location>
</feature>
<comment type="subcellular location">
    <subcellularLocation>
        <location evidence="2">Cell inner membrane</location>
        <topology evidence="2">Multi-pass membrane protein</topology>
    </subcellularLocation>
</comment>
<feature type="transmembrane region" description="Helical" evidence="2">
    <location>
        <begin position="216"/>
        <end position="238"/>
    </location>
</feature>
<accession>A0ABW9XE38</accession>
<dbReference type="NCBIfam" id="TIGR00056">
    <property type="entry name" value="MlaE family lipid ABC transporter permease subunit"/>
    <property type="match status" value="1"/>
</dbReference>
<keyword evidence="2" id="KW-0812">Transmembrane</keyword>
<keyword evidence="4" id="KW-1185">Reference proteome</keyword>
<dbReference type="InterPro" id="IPR003453">
    <property type="entry name" value="ABC_MlaE_roteobac"/>
</dbReference>
<dbReference type="Pfam" id="PF02405">
    <property type="entry name" value="MlaE"/>
    <property type="match status" value="1"/>
</dbReference>
<organism evidence="3 4">
    <name type="scientific">Novosphingobium ovatum</name>
    <dbReference type="NCBI Taxonomy" id="1908523"/>
    <lineage>
        <taxon>Bacteria</taxon>
        <taxon>Pseudomonadati</taxon>
        <taxon>Pseudomonadota</taxon>
        <taxon>Alphaproteobacteria</taxon>
        <taxon>Sphingomonadales</taxon>
        <taxon>Sphingomonadaceae</taxon>
        <taxon>Novosphingobium</taxon>
    </lineage>
</organism>
<keyword evidence="2" id="KW-1003">Cell membrane</keyword>
<feature type="transmembrane region" description="Helical" evidence="2">
    <location>
        <begin position="259"/>
        <end position="275"/>
    </location>
</feature>
<evidence type="ECO:0000313" key="4">
    <source>
        <dbReference type="Proteomes" id="UP000753724"/>
    </source>
</evidence>
<dbReference type="PANTHER" id="PTHR30188:SF3">
    <property type="entry name" value="ABC TRANSPORTER PERMEASE"/>
    <property type="match status" value="1"/>
</dbReference>
<proteinExistence type="inferred from homology"/>
<dbReference type="InterPro" id="IPR030802">
    <property type="entry name" value="Permease_MalE"/>
</dbReference>
<gene>
    <name evidence="3" type="ORF">GTZ99_09410</name>
</gene>
<feature type="transmembrane region" description="Helical" evidence="2">
    <location>
        <begin position="281"/>
        <end position="303"/>
    </location>
</feature>
<reference evidence="4" key="1">
    <citation type="submission" date="2020-01" db="EMBL/GenBank/DDBJ databases">
        <title>Sphingomonas sp. strain CSW-10.</title>
        <authorList>
            <person name="Chen W.-M."/>
        </authorList>
    </citation>
    <scope>NUCLEOTIDE SEQUENCE [LARGE SCALE GENOMIC DNA]</scope>
    <source>
        <strain evidence="4">FSY-8</strain>
    </source>
</reference>